<dbReference type="EMBL" id="JACRUN010000008">
    <property type="protein sequence ID" value="MBC5835713.1"/>
    <property type="molecule type" value="Genomic_DNA"/>
</dbReference>
<accession>A0ABR7J190</accession>
<dbReference type="Proteomes" id="UP000605990">
    <property type="component" value="Unassembled WGS sequence"/>
</dbReference>
<dbReference type="Gene3D" id="3.40.50.1110">
    <property type="entry name" value="SGNH hydrolase"/>
    <property type="match status" value="2"/>
</dbReference>
<sequence length="556" mass="57166">MKNKFILLATLVIGFTSCEPEFENEVTANYSSGDADFSSYVAVGNSLTAGYMDGTVSKGSQMNSYPNLLAQQFSLVGGGAFTQPSYADDVNNLGGLTLGGLPIGSTRLVIDASQSRPEPIAGTSTIEVSNLQAKAYNNMGVPGAKSFHLLAPGYGNLAGVALGQANPYFVRHATTSGATVLGDAMIKAPTFFTNWIGANDVLAYATNGGAQSNGTSAADDHNSTGNMNPQSYGGNDITNSTAYASVYGTIINTLTSNGAKGVVCTIPSVTSIPYFTTVPYAPLTAQGIGKGLLPSTATTAQQIAAGTAVMTQLNADLYSKLDAVFTFYGEADRVNQLNASIANPILINDVDAADRTAQISGALQLQGYSAANANEIGAAFGKSRQTTAADLVVLPASSVVGTPNAIAAANPVLAGMNAVVNGVSYPMANKWVLTANEKAKVASATSAFNASIVSIANAKNTAAGKTVIAVADMNAIMTQLVSGIKSGDGSFYTANYFSGSSTEGSVLFSLDGVHPNARGYAVISNEIIKVINRDFKANLPFHNPSYFPGINIVPSN</sequence>
<reference evidence="2 3" key="1">
    <citation type="submission" date="2020-08" db="EMBL/GenBank/DDBJ databases">
        <title>Description of novel Flavobacterium F-408 isolate.</title>
        <authorList>
            <person name="Saticioglu I.B."/>
            <person name="Duman M."/>
            <person name="Altun S."/>
        </authorList>
    </citation>
    <scope>NUCLEOTIDE SEQUENCE [LARGE SCALE GENOMIC DNA]</scope>
    <source>
        <strain evidence="2 3">F-408</strain>
    </source>
</reference>
<proteinExistence type="predicted"/>
<evidence type="ECO:0000313" key="2">
    <source>
        <dbReference type="EMBL" id="MBC5835713.1"/>
    </source>
</evidence>
<protein>
    <submittedName>
        <fullName evidence="2">G-D-S-L family lipolytic protein</fullName>
    </submittedName>
</protein>
<feature type="region of interest" description="Disordered" evidence="1">
    <location>
        <begin position="212"/>
        <end position="232"/>
    </location>
</feature>
<evidence type="ECO:0000256" key="1">
    <source>
        <dbReference type="SAM" id="MobiDB-lite"/>
    </source>
</evidence>
<feature type="compositionally biased region" description="Polar residues" evidence="1">
    <location>
        <begin position="223"/>
        <end position="232"/>
    </location>
</feature>
<gene>
    <name evidence="2" type="ORF">H8R27_12520</name>
</gene>
<comment type="caution">
    <text evidence="2">The sequence shown here is derived from an EMBL/GenBank/DDBJ whole genome shotgun (WGS) entry which is preliminary data.</text>
</comment>
<evidence type="ECO:0000313" key="3">
    <source>
        <dbReference type="Proteomes" id="UP000605990"/>
    </source>
</evidence>
<dbReference type="PROSITE" id="PS51257">
    <property type="entry name" value="PROKAR_LIPOPROTEIN"/>
    <property type="match status" value="1"/>
</dbReference>
<organism evidence="2 3">
    <name type="scientific">Flavobacterium bernardetii</name>
    <dbReference type="NCBI Taxonomy" id="2813823"/>
    <lineage>
        <taxon>Bacteria</taxon>
        <taxon>Pseudomonadati</taxon>
        <taxon>Bacteroidota</taxon>
        <taxon>Flavobacteriia</taxon>
        <taxon>Flavobacteriales</taxon>
        <taxon>Flavobacteriaceae</taxon>
        <taxon>Flavobacterium</taxon>
    </lineage>
</organism>
<dbReference type="RefSeq" id="WP_166125463.1">
    <property type="nucleotide sequence ID" value="NZ_JAANOQ010000002.1"/>
</dbReference>
<name>A0ABR7J190_9FLAO</name>
<dbReference type="InterPro" id="IPR036514">
    <property type="entry name" value="SGNH_hydro_sf"/>
</dbReference>
<dbReference type="SUPFAM" id="SSF52266">
    <property type="entry name" value="SGNH hydrolase"/>
    <property type="match status" value="2"/>
</dbReference>
<keyword evidence="3" id="KW-1185">Reference proteome</keyword>